<keyword evidence="6" id="KW-0206">Cytoskeleton</keyword>
<dbReference type="Proteomes" id="UP000187209">
    <property type="component" value="Unassembled WGS sequence"/>
</dbReference>
<name>A0A1R2AV10_9CILI</name>
<protein>
    <recommendedName>
        <fullName evidence="9">EF-hand domain-containing protein</fullName>
    </recommendedName>
</protein>
<dbReference type="AlphaFoldDB" id="A0A1R2AV10"/>
<evidence type="ECO:0000256" key="7">
    <source>
        <dbReference type="ARBA" id="ARBA00025692"/>
    </source>
</evidence>
<dbReference type="OrthoDB" id="308255at2759"/>
<feature type="domain" description="EF-hand" evidence="9">
    <location>
        <begin position="642"/>
        <end position="676"/>
    </location>
</feature>
<dbReference type="Gene3D" id="1.10.238.10">
    <property type="entry name" value="EF-hand"/>
    <property type="match status" value="4"/>
</dbReference>
<evidence type="ECO:0000256" key="8">
    <source>
        <dbReference type="SAM" id="MobiDB-lite"/>
    </source>
</evidence>
<dbReference type="InterPro" id="IPR050230">
    <property type="entry name" value="CALM/Myosin/TropC-like"/>
</dbReference>
<evidence type="ECO:0000256" key="2">
    <source>
        <dbReference type="ARBA" id="ARBA00005253"/>
    </source>
</evidence>
<feature type="region of interest" description="Disordered" evidence="8">
    <location>
        <begin position="191"/>
        <end position="215"/>
    </location>
</feature>
<evidence type="ECO:0000313" key="10">
    <source>
        <dbReference type="EMBL" id="OMJ68337.1"/>
    </source>
</evidence>
<keyword evidence="5" id="KW-0106">Calcium</keyword>
<comment type="caution">
    <text evidence="10">The sequence shown here is derived from an EMBL/GenBank/DDBJ whole genome shotgun (WGS) entry which is preliminary data.</text>
</comment>
<dbReference type="Pfam" id="PF00188">
    <property type="entry name" value="CAP"/>
    <property type="match status" value="1"/>
</dbReference>
<sequence length="676" mass="77221">MATGICESVLFELNQCRSNPSKYSNKLSSILKFYKGKIFEKPGYPPFETQEGPENVQACIKYLKSVRPAAPLEWSEGLAKAAQDHIDDLGPKGLTGHDSSNGQDAAARIERYGQWSGQLGENIDYGNCEGEDIVVSLLIDDGVLARGQRLNIMKREHVYIGIGFGYHSEHEYMCVIIFAEVFIENLSPMLKPETSSPKKESGKAKPVPEKSTKTASKKKIMKSAFETFDVAGFEREGLMDEDILEIKAFFDGLDLENSGMVDPENIRAALDNQDFDITTSTLLHLLGGFDCESPKVDFDEFLDLVSEGVVKSKQESKVVTKPQYKAEEKKTVQQKVTKYEENEKYEKNEKYEEKRTVKTDEKTSSKIQTKQVLKPDDEKPVQAVKQTKVEKPLFERENLTNDDINQIKEIFDAYDSESLGWVNLEELTDQIRENGYEEGIINIVDTLMALDCKGKRKVKFEQLLDMLDWHKETVKNPTYKSRVYTKTEVVKTTKYSSSGQDYTKTTKKTITKYSEEQDAFDPSEYYREGLTEEEIIEIKEAFDLFDVERCGTIETRDLKNAMEAQGFQYKSPIIFKMVCELDVEGKGRVDFDEFLDMMTEHAHEDSSMEEIRKVFNLFDVDHTGFIELKNLKKIAHELGETLNEDDIMELITKSDADGDGKVSFQEFYDIMSRSIF</sequence>
<dbReference type="Pfam" id="PF13499">
    <property type="entry name" value="EF-hand_7"/>
    <property type="match status" value="2"/>
</dbReference>
<dbReference type="EMBL" id="MPUH01001347">
    <property type="protein sequence ID" value="OMJ68337.1"/>
    <property type="molecule type" value="Genomic_DNA"/>
</dbReference>
<keyword evidence="3" id="KW-0963">Cytoplasm</keyword>
<feature type="domain" description="EF-hand" evidence="9">
    <location>
        <begin position="606"/>
        <end position="641"/>
    </location>
</feature>
<evidence type="ECO:0000256" key="6">
    <source>
        <dbReference type="ARBA" id="ARBA00023212"/>
    </source>
</evidence>
<feature type="domain" description="EF-hand" evidence="9">
    <location>
        <begin position="569"/>
        <end position="604"/>
    </location>
</feature>
<feature type="compositionally biased region" description="Basic and acidic residues" evidence="8">
    <location>
        <begin position="346"/>
        <end position="364"/>
    </location>
</feature>
<evidence type="ECO:0000256" key="5">
    <source>
        <dbReference type="ARBA" id="ARBA00022837"/>
    </source>
</evidence>
<feature type="compositionally biased region" description="Basic and acidic residues" evidence="8">
    <location>
        <begin position="196"/>
        <end position="212"/>
    </location>
</feature>
<keyword evidence="11" id="KW-1185">Reference proteome</keyword>
<dbReference type="InterPro" id="IPR002048">
    <property type="entry name" value="EF_hand_dom"/>
</dbReference>
<dbReference type="GO" id="GO:0016460">
    <property type="term" value="C:myosin II complex"/>
    <property type="evidence" value="ECO:0007669"/>
    <property type="project" value="TreeGrafter"/>
</dbReference>
<comment type="subcellular location">
    <subcellularLocation>
        <location evidence="1">Cytoplasm</location>
        <location evidence="1">Cytoskeleton</location>
    </subcellularLocation>
</comment>
<dbReference type="PROSITE" id="PS00018">
    <property type="entry name" value="EF_HAND_1"/>
    <property type="match status" value="1"/>
</dbReference>
<feature type="domain" description="EF-hand" evidence="9">
    <location>
        <begin position="241"/>
        <end position="276"/>
    </location>
</feature>
<evidence type="ECO:0000256" key="1">
    <source>
        <dbReference type="ARBA" id="ARBA00004245"/>
    </source>
</evidence>
<dbReference type="InterPro" id="IPR018247">
    <property type="entry name" value="EF_Hand_1_Ca_BS"/>
</dbReference>
<dbReference type="PANTHER" id="PTHR23048:SF59">
    <property type="entry name" value="EF-HAND SUPERFAMILY PROTEIN"/>
    <property type="match status" value="1"/>
</dbReference>
<dbReference type="InterPro" id="IPR035940">
    <property type="entry name" value="CAP_sf"/>
</dbReference>
<evidence type="ECO:0000256" key="3">
    <source>
        <dbReference type="ARBA" id="ARBA00022490"/>
    </source>
</evidence>
<dbReference type="SMART" id="SM00054">
    <property type="entry name" value="EFh"/>
    <property type="match status" value="6"/>
</dbReference>
<comment type="function">
    <text evidence="7">Plays a fundamental role in microtubule organizing center structure and function. Component of the infraciliary lattice (ICL) and the ciliary basal bodies.</text>
</comment>
<dbReference type="SUPFAM" id="SSF55797">
    <property type="entry name" value="PR-1-like"/>
    <property type="match status" value="1"/>
</dbReference>
<feature type="domain" description="EF-hand" evidence="9">
    <location>
        <begin position="402"/>
        <end position="437"/>
    </location>
</feature>
<dbReference type="CDD" id="cd00051">
    <property type="entry name" value="EFh"/>
    <property type="match status" value="1"/>
</dbReference>
<evidence type="ECO:0000256" key="4">
    <source>
        <dbReference type="ARBA" id="ARBA00022737"/>
    </source>
</evidence>
<organism evidence="10 11">
    <name type="scientific">Stentor coeruleus</name>
    <dbReference type="NCBI Taxonomy" id="5963"/>
    <lineage>
        <taxon>Eukaryota</taxon>
        <taxon>Sar</taxon>
        <taxon>Alveolata</taxon>
        <taxon>Ciliophora</taxon>
        <taxon>Postciliodesmatophora</taxon>
        <taxon>Heterotrichea</taxon>
        <taxon>Heterotrichida</taxon>
        <taxon>Stentoridae</taxon>
        <taxon>Stentor</taxon>
    </lineage>
</organism>
<dbReference type="InterPro" id="IPR011992">
    <property type="entry name" value="EF-hand-dom_pair"/>
</dbReference>
<dbReference type="PROSITE" id="PS50222">
    <property type="entry name" value="EF_HAND_2"/>
    <property type="match status" value="6"/>
</dbReference>
<dbReference type="SUPFAM" id="SSF47473">
    <property type="entry name" value="EF-hand"/>
    <property type="match status" value="2"/>
</dbReference>
<reference evidence="10 11" key="1">
    <citation type="submission" date="2016-11" db="EMBL/GenBank/DDBJ databases">
        <title>The macronuclear genome of Stentor coeruleus: a giant cell with tiny introns.</title>
        <authorList>
            <person name="Slabodnick M."/>
            <person name="Ruby J.G."/>
            <person name="Reiff S.B."/>
            <person name="Swart E.C."/>
            <person name="Gosai S."/>
            <person name="Prabakaran S."/>
            <person name="Witkowska E."/>
            <person name="Larue G.E."/>
            <person name="Fisher S."/>
            <person name="Freeman R.M."/>
            <person name="Gunawardena J."/>
            <person name="Chu W."/>
            <person name="Stover N.A."/>
            <person name="Gregory B.D."/>
            <person name="Nowacki M."/>
            <person name="Derisi J."/>
            <person name="Roy S.W."/>
            <person name="Marshall W.F."/>
            <person name="Sood P."/>
        </authorList>
    </citation>
    <scope>NUCLEOTIDE SEQUENCE [LARGE SCALE GENOMIC DNA]</scope>
    <source>
        <strain evidence="10">WM001</strain>
    </source>
</reference>
<dbReference type="FunFam" id="1.10.238.10:FF:000001">
    <property type="entry name" value="Calmodulin 1"/>
    <property type="match status" value="1"/>
</dbReference>
<feature type="region of interest" description="Disordered" evidence="8">
    <location>
        <begin position="346"/>
        <end position="378"/>
    </location>
</feature>
<accession>A0A1R2AV10</accession>
<proteinExistence type="inferred from homology"/>
<gene>
    <name evidence="10" type="ORF">SteCoe_34242</name>
</gene>
<feature type="domain" description="EF-hand" evidence="9">
    <location>
        <begin position="533"/>
        <end position="568"/>
    </location>
</feature>
<evidence type="ECO:0000259" key="9">
    <source>
        <dbReference type="PROSITE" id="PS50222"/>
    </source>
</evidence>
<evidence type="ECO:0000313" key="11">
    <source>
        <dbReference type="Proteomes" id="UP000187209"/>
    </source>
</evidence>
<dbReference type="PANTHER" id="PTHR23048">
    <property type="entry name" value="MYOSIN LIGHT CHAIN 1, 3"/>
    <property type="match status" value="1"/>
</dbReference>
<dbReference type="CDD" id="cd05379">
    <property type="entry name" value="CAP_bacterial"/>
    <property type="match status" value="1"/>
</dbReference>
<comment type="similarity">
    <text evidence="2">Belongs to the centrin family.</text>
</comment>
<keyword evidence="4" id="KW-0677">Repeat</keyword>
<dbReference type="GO" id="GO:0005509">
    <property type="term" value="F:calcium ion binding"/>
    <property type="evidence" value="ECO:0007669"/>
    <property type="project" value="InterPro"/>
</dbReference>
<dbReference type="Gene3D" id="3.40.33.10">
    <property type="entry name" value="CAP"/>
    <property type="match status" value="1"/>
</dbReference>
<dbReference type="InterPro" id="IPR014044">
    <property type="entry name" value="CAP_dom"/>
</dbReference>